<keyword evidence="2" id="KW-0238">DNA-binding</keyword>
<dbReference type="SMART" id="SM00342">
    <property type="entry name" value="HTH_ARAC"/>
    <property type="match status" value="1"/>
</dbReference>
<accession>A0A9D1MC17</accession>
<dbReference type="Pfam" id="PF07883">
    <property type="entry name" value="Cupin_2"/>
    <property type="match status" value="1"/>
</dbReference>
<evidence type="ECO:0000256" key="3">
    <source>
        <dbReference type="ARBA" id="ARBA00023163"/>
    </source>
</evidence>
<comment type="caution">
    <text evidence="5">The sequence shown here is derived from an EMBL/GenBank/DDBJ whole genome shotgun (WGS) entry which is preliminary data.</text>
</comment>
<reference evidence="5" key="2">
    <citation type="journal article" date="2021" name="PeerJ">
        <title>Extensive microbial diversity within the chicken gut microbiome revealed by metagenomics and culture.</title>
        <authorList>
            <person name="Gilroy R."/>
            <person name="Ravi A."/>
            <person name="Getino M."/>
            <person name="Pursley I."/>
            <person name="Horton D.L."/>
            <person name="Alikhan N.F."/>
            <person name="Baker D."/>
            <person name="Gharbi K."/>
            <person name="Hall N."/>
            <person name="Watson M."/>
            <person name="Adriaenssens E.M."/>
            <person name="Foster-Nyarko E."/>
            <person name="Jarju S."/>
            <person name="Secka A."/>
            <person name="Antonio M."/>
            <person name="Oren A."/>
            <person name="Chaudhuri R.R."/>
            <person name="La Ragione R."/>
            <person name="Hildebrand F."/>
            <person name="Pallen M.J."/>
        </authorList>
    </citation>
    <scope>NUCLEOTIDE SEQUENCE</scope>
    <source>
        <strain evidence="5">USAMLcec3-3695</strain>
    </source>
</reference>
<dbReference type="GO" id="GO:0003700">
    <property type="term" value="F:DNA-binding transcription factor activity"/>
    <property type="evidence" value="ECO:0007669"/>
    <property type="project" value="InterPro"/>
</dbReference>
<dbReference type="GO" id="GO:0043565">
    <property type="term" value="F:sequence-specific DNA binding"/>
    <property type="evidence" value="ECO:0007669"/>
    <property type="project" value="InterPro"/>
</dbReference>
<keyword evidence="1" id="KW-0805">Transcription regulation</keyword>
<dbReference type="Pfam" id="PF12833">
    <property type="entry name" value="HTH_18"/>
    <property type="match status" value="1"/>
</dbReference>
<proteinExistence type="predicted"/>
<dbReference type="PANTHER" id="PTHR43280:SF28">
    <property type="entry name" value="HTH-TYPE TRANSCRIPTIONAL ACTIVATOR RHAS"/>
    <property type="match status" value="1"/>
</dbReference>
<protein>
    <submittedName>
        <fullName evidence="5">AraC family transcriptional regulator</fullName>
    </submittedName>
</protein>
<dbReference type="PROSITE" id="PS00041">
    <property type="entry name" value="HTH_ARAC_FAMILY_1"/>
    <property type="match status" value="1"/>
</dbReference>
<evidence type="ECO:0000313" key="5">
    <source>
        <dbReference type="EMBL" id="HIU57718.1"/>
    </source>
</evidence>
<dbReference type="SUPFAM" id="SSF46689">
    <property type="entry name" value="Homeodomain-like"/>
    <property type="match status" value="2"/>
</dbReference>
<gene>
    <name evidence="5" type="ORF">IAA61_07925</name>
</gene>
<dbReference type="PROSITE" id="PS01124">
    <property type="entry name" value="HTH_ARAC_FAMILY_2"/>
    <property type="match status" value="1"/>
</dbReference>
<dbReference type="Proteomes" id="UP000824109">
    <property type="component" value="Unassembled WGS sequence"/>
</dbReference>
<dbReference type="InterPro" id="IPR018062">
    <property type="entry name" value="HTH_AraC-typ_CS"/>
</dbReference>
<evidence type="ECO:0000313" key="6">
    <source>
        <dbReference type="Proteomes" id="UP000824109"/>
    </source>
</evidence>
<evidence type="ECO:0000259" key="4">
    <source>
        <dbReference type="PROSITE" id="PS01124"/>
    </source>
</evidence>
<dbReference type="PANTHER" id="PTHR43280">
    <property type="entry name" value="ARAC-FAMILY TRANSCRIPTIONAL REGULATOR"/>
    <property type="match status" value="1"/>
</dbReference>
<dbReference type="SUPFAM" id="SSF51215">
    <property type="entry name" value="Regulatory protein AraC"/>
    <property type="match status" value="1"/>
</dbReference>
<evidence type="ECO:0000256" key="1">
    <source>
        <dbReference type="ARBA" id="ARBA00023015"/>
    </source>
</evidence>
<organism evidence="5 6">
    <name type="scientific">Candidatus Ornithomonoglobus merdipullorum</name>
    <dbReference type="NCBI Taxonomy" id="2840895"/>
    <lineage>
        <taxon>Bacteria</taxon>
        <taxon>Bacillati</taxon>
        <taxon>Bacillota</taxon>
        <taxon>Clostridia</taxon>
        <taxon>Candidatus Ornithomonoglobus</taxon>
    </lineage>
</organism>
<dbReference type="InterPro" id="IPR013096">
    <property type="entry name" value="Cupin_2"/>
</dbReference>
<dbReference type="Gene3D" id="1.10.10.60">
    <property type="entry name" value="Homeodomain-like"/>
    <property type="match status" value="2"/>
</dbReference>
<name>A0A9D1MC17_9FIRM</name>
<dbReference type="InterPro" id="IPR009057">
    <property type="entry name" value="Homeodomain-like_sf"/>
</dbReference>
<evidence type="ECO:0000256" key="2">
    <source>
        <dbReference type="ARBA" id="ARBA00023125"/>
    </source>
</evidence>
<dbReference type="InterPro" id="IPR014710">
    <property type="entry name" value="RmlC-like_jellyroll"/>
</dbReference>
<keyword evidence="3" id="KW-0804">Transcription</keyword>
<feature type="domain" description="HTH araC/xylS-type" evidence="4">
    <location>
        <begin position="165"/>
        <end position="262"/>
    </location>
</feature>
<dbReference type="InterPro" id="IPR020449">
    <property type="entry name" value="Tscrpt_reg_AraC-type_HTH"/>
</dbReference>
<dbReference type="PRINTS" id="PR00032">
    <property type="entry name" value="HTHARAC"/>
</dbReference>
<reference evidence="5" key="1">
    <citation type="submission" date="2020-10" db="EMBL/GenBank/DDBJ databases">
        <authorList>
            <person name="Gilroy R."/>
        </authorList>
    </citation>
    <scope>NUCLEOTIDE SEQUENCE</scope>
    <source>
        <strain evidence="5">USAMLcec3-3695</strain>
    </source>
</reference>
<dbReference type="InterPro" id="IPR037923">
    <property type="entry name" value="HTH-like"/>
</dbReference>
<dbReference type="AlphaFoldDB" id="A0A9D1MC17"/>
<dbReference type="InterPro" id="IPR018060">
    <property type="entry name" value="HTH_AraC"/>
</dbReference>
<sequence length="269" mass="31035">MAAEYLRVWDDFCCEYSMRRKGWCMNKMHYHRSYELFIMTSGETELMNEDHIISMKKGDVALFRKNVLHKNNGGSAHGRYAVNFSDNFLSEHFMPNVIPEMLRCFDREKISISKEYFEYAAALLKRMREPGGEYAYLAALLTALGDIAERSGNAGTGAVKRGNVDPILEYINKYYGTIENIDEIADFVHMSKSYLCQKFKRETSMTVSEYLNSVRIKNACAMLADGFSVSDTALRCGYSTSSYFCKMFKSIVSMTPSEYRRYDEDMRNI</sequence>
<dbReference type="EMBL" id="DVNB01000083">
    <property type="protein sequence ID" value="HIU57718.1"/>
    <property type="molecule type" value="Genomic_DNA"/>
</dbReference>
<dbReference type="Gene3D" id="2.60.120.10">
    <property type="entry name" value="Jelly Rolls"/>
    <property type="match status" value="1"/>
</dbReference>